<evidence type="ECO:0000313" key="10">
    <source>
        <dbReference type="Proteomes" id="UP000623795"/>
    </source>
</evidence>
<comment type="caution">
    <text evidence="9">The sequence shown here is derived from an EMBL/GenBank/DDBJ whole genome shotgun (WGS) entry which is preliminary data.</text>
</comment>
<gene>
    <name evidence="6" type="primary">rnfG</name>
    <name evidence="9" type="ORF">GPA22_09875</name>
</gene>
<keyword evidence="6" id="KW-0997">Cell inner membrane</keyword>
<accession>A0ABX1PZV5</accession>
<dbReference type="PANTHER" id="PTHR36118">
    <property type="entry name" value="ION-TRANSLOCATING OXIDOREDUCTASE COMPLEX SUBUNIT G"/>
    <property type="match status" value="1"/>
</dbReference>
<sequence length="220" mass="23551">MSARCTAARTSLRTAGIMVVFTVAFTALMAATFEVTRPTIEASAQEGKMRLINEVLPRASYDNLLLDDFVTLGPTPELGLDDGGHIFRARKAGEPAALVLEVIAPDGYAGRIQMVVAVGADGRVNGVRVTGHRETPGLGDYIDPKKDRNKSQPWIEQFADVSFADIGLDKWKVRRDGGVFASRSGATISARAVTHAAARAADYAIRHRDALFTAPAGGRL</sequence>
<dbReference type="InterPro" id="IPR007329">
    <property type="entry name" value="FMN-bd"/>
</dbReference>
<keyword evidence="10" id="KW-1185">Reference proteome</keyword>
<dbReference type="SMART" id="SM00900">
    <property type="entry name" value="FMN_bind"/>
    <property type="match status" value="1"/>
</dbReference>
<keyword evidence="2 6" id="KW-0597">Phosphoprotein</keyword>
<keyword evidence="4 6" id="KW-0288">FMN</keyword>
<dbReference type="EC" id="7.-.-.-" evidence="6"/>
<reference evidence="9 10" key="1">
    <citation type="submission" date="2019-12" db="EMBL/GenBank/DDBJ databases">
        <title>Comparative genomics gives insights into the taxonomy of the Azoarcus-Aromatoleum group and reveals separate origins of nif in the plant-associated Azoarcus and non-plant-associated Aromatoleum sub-groups.</title>
        <authorList>
            <person name="Lafos M."/>
            <person name="Maluk M."/>
            <person name="Batista M."/>
            <person name="Junghare M."/>
            <person name="Carmona M."/>
            <person name="Faoro H."/>
            <person name="Cruz L.M."/>
            <person name="Battistoni F."/>
            <person name="De Souza E."/>
            <person name="Pedrosa F."/>
            <person name="Chen W.-M."/>
            <person name="Poole P.S."/>
            <person name="Dixon R.A."/>
            <person name="James E.K."/>
        </authorList>
    </citation>
    <scope>NUCLEOTIDE SEQUENCE [LARGE SCALE GENOMIC DNA]</scope>
    <source>
        <strain evidence="9 10">Td21</strain>
    </source>
</reference>
<dbReference type="InterPro" id="IPR010209">
    <property type="entry name" value="Ion_transpt_RnfG/RsxG"/>
</dbReference>
<keyword evidence="6 7" id="KW-0812">Transmembrane</keyword>
<feature type="transmembrane region" description="Helical" evidence="7">
    <location>
        <begin position="12"/>
        <end position="33"/>
    </location>
</feature>
<evidence type="ECO:0000256" key="5">
    <source>
        <dbReference type="ARBA" id="ARBA00022982"/>
    </source>
</evidence>
<keyword evidence="6" id="KW-1003">Cell membrane</keyword>
<evidence type="ECO:0000256" key="6">
    <source>
        <dbReference type="HAMAP-Rule" id="MF_00479"/>
    </source>
</evidence>
<keyword evidence="6 7" id="KW-1133">Transmembrane helix</keyword>
<protein>
    <recommendedName>
        <fullName evidence="6">Ion-translocating oxidoreductase complex subunit G</fullName>
        <ecNumber evidence="6">7.-.-.-</ecNumber>
    </recommendedName>
    <alternativeName>
        <fullName evidence="6">Rnf electron transport complex subunit G</fullName>
    </alternativeName>
</protein>
<feature type="modified residue" description="FMN phosphoryl threonine" evidence="6">
    <location>
        <position position="187"/>
    </location>
</feature>
<dbReference type="Proteomes" id="UP000623795">
    <property type="component" value="Unassembled WGS sequence"/>
</dbReference>
<evidence type="ECO:0000256" key="7">
    <source>
        <dbReference type="SAM" id="Phobius"/>
    </source>
</evidence>
<keyword evidence="6 7" id="KW-0472">Membrane</keyword>
<comment type="subunit">
    <text evidence="6">The complex is composed of six subunits: RnfA, RnfB, RnfC, RnfD, RnfE and RnfG.</text>
</comment>
<organism evidence="9 10">
    <name type="scientific">Aromatoleum toluvorans</name>
    <dbReference type="NCBI Taxonomy" id="92002"/>
    <lineage>
        <taxon>Bacteria</taxon>
        <taxon>Pseudomonadati</taxon>
        <taxon>Pseudomonadota</taxon>
        <taxon>Betaproteobacteria</taxon>
        <taxon>Rhodocyclales</taxon>
        <taxon>Rhodocyclaceae</taxon>
        <taxon>Aromatoleum</taxon>
    </lineage>
</organism>
<evidence type="ECO:0000259" key="8">
    <source>
        <dbReference type="SMART" id="SM00900"/>
    </source>
</evidence>
<dbReference type="HAMAP" id="MF_00479">
    <property type="entry name" value="RsxG_RnfG"/>
    <property type="match status" value="1"/>
</dbReference>
<dbReference type="PIRSF" id="PIRSF006091">
    <property type="entry name" value="E_trnsport_RnfG"/>
    <property type="match status" value="1"/>
</dbReference>
<dbReference type="NCBIfam" id="TIGR01947">
    <property type="entry name" value="rnfG"/>
    <property type="match status" value="1"/>
</dbReference>
<evidence type="ECO:0000313" key="9">
    <source>
        <dbReference type="EMBL" id="NMG44036.1"/>
    </source>
</evidence>
<evidence type="ECO:0000256" key="4">
    <source>
        <dbReference type="ARBA" id="ARBA00022643"/>
    </source>
</evidence>
<comment type="function">
    <text evidence="6">Part of a membrane-bound complex that couples electron transfer with translocation of ions across the membrane.</text>
</comment>
<comment type="cofactor">
    <cofactor evidence="6">
        <name>FMN</name>
        <dbReference type="ChEBI" id="CHEBI:58210"/>
    </cofactor>
</comment>
<dbReference type="RefSeq" id="WP_169255908.1">
    <property type="nucleotide sequence ID" value="NZ_WTVN01000012.1"/>
</dbReference>
<comment type="similarity">
    <text evidence="6">Belongs to the RnfG family.</text>
</comment>
<evidence type="ECO:0000256" key="2">
    <source>
        <dbReference type="ARBA" id="ARBA00022553"/>
    </source>
</evidence>
<name>A0ABX1PZV5_9RHOO</name>
<feature type="domain" description="FMN-binding" evidence="8">
    <location>
        <begin position="107"/>
        <end position="204"/>
    </location>
</feature>
<keyword evidence="5 6" id="KW-0249">Electron transport</keyword>
<dbReference type="EMBL" id="WTVN01000012">
    <property type="protein sequence ID" value="NMG44036.1"/>
    <property type="molecule type" value="Genomic_DNA"/>
</dbReference>
<keyword evidence="6" id="KW-1278">Translocase</keyword>
<dbReference type="Pfam" id="PF04205">
    <property type="entry name" value="FMN_bind"/>
    <property type="match status" value="1"/>
</dbReference>
<dbReference type="PANTHER" id="PTHR36118:SF1">
    <property type="entry name" value="ION-TRANSLOCATING OXIDOREDUCTASE COMPLEX SUBUNIT G"/>
    <property type="match status" value="1"/>
</dbReference>
<keyword evidence="3 6" id="KW-0285">Flavoprotein</keyword>
<proteinExistence type="inferred from homology"/>
<keyword evidence="1 6" id="KW-0813">Transport</keyword>
<evidence type="ECO:0000256" key="3">
    <source>
        <dbReference type="ARBA" id="ARBA00022630"/>
    </source>
</evidence>
<comment type="subcellular location">
    <subcellularLocation>
        <location evidence="6">Cell inner membrane</location>
        <topology evidence="6">Single-pass membrane protein</topology>
    </subcellularLocation>
</comment>
<evidence type="ECO:0000256" key="1">
    <source>
        <dbReference type="ARBA" id="ARBA00022448"/>
    </source>
</evidence>